<keyword evidence="2" id="KW-0677">Repeat</keyword>
<evidence type="ECO:0000313" key="5">
    <source>
        <dbReference type="EMBL" id="BDS12016.1"/>
    </source>
</evidence>
<accession>A0A915YFF7</accession>
<dbReference type="Proteomes" id="UP001060919">
    <property type="component" value="Chromosome"/>
</dbReference>
<sequence>MKKRTLLWIGLLLFPALNFAQNVTIPDANFKAELLANTSINTNGDTEIQLTEAQAFSGAINVDGKNITDLTGIETFVLLENLSCNNNQLIALDLSTNTALRTLYCYNNQLTTLDVSGNATLMWLWCNNNQLTTLDVSTNTGLTNLYCQRNQLTALDVTLNTSLTRLQCSNNQLMTLDVSQNTNLTHLHGSNNQLSILDISNNLALTTLGVSGNQLATLDVSLNTLLTSLDCSANQLTVLDVITNTLLTYLSCFNNQLSVLDVSNNTALTGLMCSDNQLMALDVSMNAALVTFWCSNNQLTALDVSNNLGLSSLICSGNQLSALDFSLNVALTTLWCDNNQLISLNVQNGTNTNITSFVARSNPNLLCIQVDDPVYSTTNWTNINNTTSYGTSCNTLLAVNALDFEGKAINGGIRLDWRGQNEVEVAYYILERSINGIVFEYLLQQGTEMEGDQYKHWDTQPYNGTNYYRLKQVNLDGTVLYSSIIAVDYQSAQQWRMTLAPNPVEDQLRIDCNGFNEGEVALEIYTTNGNKLYSNSNWSPKNSPLVVAVNNYPSGLYFLKIKQGNNTYIRHFVKH</sequence>
<dbReference type="KEGG" id="aup:AsAng_0027310"/>
<protein>
    <submittedName>
        <fullName evidence="5">T9SS type A sorting domain-containing protein</fullName>
    </submittedName>
</protein>
<organism evidence="5 6">
    <name type="scientific">Aureispira anguillae</name>
    <dbReference type="NCBI Taxonomy" id="2864201"/>
    <lineage>
        <taxon>Bacteria</taxon>
        <taxon>Pseudomonadati</taxon>
        <taxon>Bacteroidota</taxon>
        <taxon>Saprospiria</taxon>
        <taxon>Saprospirales</taxon>
        <taxon>Saprospiraceae</taxon>
        <taxon>Aureispira</taxon>
    </lineage>
</organism>
<evidence type="ECO:0000256" key="1">
    <source>
        <dbReference type="ARBA" id="ARBA00022614"/>
    </source>
</evidence>
<evidence type="ECO:0000313" key="6">
    <source>
        <dbReference type="Proteomes" id="UP001060919"/>
    </source>
</evidence>
<proteinExistence type="predicted"/>
<dbReference type="PANTHER" id="PTHR47566:SF1">
    <property type="entry name" value="PROTEIN NUD1"/>
    <property type="match status" value="1"/>
</dbReference>
<keyword evidence="1" id="KW-0433">Leucine-rich repeat</keyword>
<dbReference type="RefSeq" id="WP_264793140.1">
    <property type="nucleotide sequence ID" value="NZ_AP026867.1"/>
</dbReference>
<dbReference type="NCBIfam" id="TIGR04183">
    <property type="entry name" value="Por_Secre_tail"/>
    <property type="match status" value="1"/>
</dbReference>
<evidence type="ECO:0000259" key="4">
    <source>
        <dbReference type="Pfam" id="PF18962"/>
    </source>
</evidence>
<dbReference type="InterPro" id="IPR032675">
    <property type="entry name" value="LRR_dom_sf"/>
</dbReference>
<dbReference type="PANTHER" id="PTHR47566">
    <property type="match status" value="1"/>
</dbReference>
<feature type="domain" description="Secretion system C-terminal sorting" evidence="4">
    <location>
        <begin position="501"/>
        <end position="572"/>
    </location>
</feature>
<keyword evidence="6" id="KW-1185">Reference proteome</keyword>
<dbReference type="Gene3D" id="3.80.10.10">
    <property type="entry name" value="Ribonuclease Inhibitor"/>
    <property type="match status" value="2"/>
</dbReference>
<keyword evidence="3" id="KW-0732">Signal</keyword>
<gene>
    <name evidence="5" type="ORF">AsAng_0027310</name>
</gene>
<evidence type="ECO:0000256" key="2">
    <source>
        <dbReference type="ARBA" id="ARBA00022737"/>
    </source>
</evidence>
<dbReference type="InterPro" id="IPR052574">
    <property type="entry name" value="CDIRP"/>
</dbReference>
<dbReference type="GO" id="GO:0035591">
    <property type="term" value="F:signaling adaptor activity"/>
    <property type="evidence" value="ECO:0007669"/>
    <property type="project" value="TreeGrafter"/>
</dbReference>
<dbReference type="EMBL" id="AP026867">
    <property type="protein sequence ID" value="BDS12016.1"/>
    <property type="molecule type" value="Genomic_DNA"/>
</dbReference>
<feature type="chain" id="PRO_5037274794" evidence="3">
    <location>
        <begin position="21"/>
        <end position="575"/>
    </location>
</feature>
<reference evidence="5" key="1">
    <citation type="submission" date="2022-09" db="EMBL/GenBank/DDBJ databases">
        <title>Aureispira anguillicida sp. nov., isolated from Leptocephalus of Japanese eel Anguilla japonica.</title>
        <authorList>
            <person name="Yuasa K."/>
            <person name="Mekata T."/>
            <person name="Ikunari K."/>
        </authorList>
    </citation>
    <scope>NUCLEOTIDE SEQUENCE</scope>
    <source>
        <strain evidence="5">EL160426</strain>
    </source>
</reference>
<feature type="signal peptide" evidence="3">
    <location>
        <begin position="1"/>
        <end position="20"/>
    </location>
</feature>
<dbReference type="InterPro" id="IPR026444">
    <property type="entry name" value="Secre_tail"/>
</dbReference>
<name>A0A915YFF7_9BACT</name>
<dbReference type="AlphaFoldDB" id="A0A915YFF7"/>
<dbReference type="SUPFAM" id="SSF52058">
    <property type="entry name" value="L domain-like"/>
    <property type="match status" value="1"/>
</dbReference>
<evidence type="ECO:0000256" key="3">
    <source>
        <dbReference type="SAM" id="SignalP"/>
    </source>
</evidence>
<dbReference type="Pfam" id="PF18962">
    <property type="entry name" value="Por_Secre_tail"/>
    <property type="match status" value="1"/>
</dbReference>